<dbReference type="EMBL" id="JBHRVA010000002">
    <property type="protein sequence ID" value="MFC3302401.1"/>
    <property type="molecule type" value="Genomic_DNA"/>
</dbReference>
<dbReference type="HAMAP" id="MF_00048">
    <property type="entry name" value="UPF0102"/>
    <property type="match status" value="1"/>
</dbReference>
<keyword evidence="4" id="KW-1185">Reference proteome</keyword>
<protein>
    <recommendedName>
        <fullName evidence="2">UPF0102 protein ACFONP_06610</fullName>
    </recommendedName>
</protein>
<accession>A0ABV7MAF8</accession>
<dbReference type="NCBIfam" id="NF009150">
    <property type="entry name" value="PRK12497.1-3"/>
    <property type="match status" value="1"/>
</dbReference>
<dbReference type="RefSeq" id="WP_189570624.1">
    <property type="nucleotide sequence ID" value="NZ_BMXU01000001.1"/>
</dbReference>
<evidence type="ECO:0000313" key="4">
    <source>
        <dbReference type="Proteomes" id="UP001595607"/>
    </source>
</evidence>
<dbReference type="InterPro" id="IPR003509">
    <property type="entry name" value="UPF0102_YraN-like"/>
</dbReference>
<organism evidence="3 4">
    <name type="scientific">Parvularcula lutaonensis</name>
    <dbReference type="NCBI Taxonomy" id="491923"/>
    <lineage>
        <taxon>Bacteria</taxon>
        <taxon>Pseudomonadati</taxon>
        <taxon>Pseudomonadota</taxon>
        <taxon>Alphaproteobacteria</taxon>
        <taxon>Parvularculales</taxon>
        <taxon>Parvularculaceae</taxon>
        <taxon>Parvularcula</taxon>
    </lineage>
</organism>
<evidence type="ECO:0000256" key="2">
    <source>
        <dbReference type="HAMAP-Rule" id="MF_00048"/>
    </source>
</evidence>
<dbReference type="PANTHER" id="PTHR34039">
    <property type="entry name" value="UPF0102 PROTEIN YRAN"/>
    <property type="match status" value="1"/>
</dbReference>
<dbReference type="SUPFAM" id="SSF52980">
    <property type="entry name" value="Restriction endonuclease-like"/>
    <property type="match status" value="1"/>
</dbReference>
<dbReference type="Gene3D" id="3.40.1350.10">
    <property type="match status" value="1"/>
</dbReference>
<proteinExistence type="inferred from homology"/>
<gene>
    <name evidence="3" type="ORF">ACFONP_06610</name>
</gene>
<evidence type="ECO:0000256" key="1">
    <source>
        <dbReference type="ARBA" id="ARBA00006738"/>
    </source>
</evidence>
<dbReference type="PANTHER" id="PTHR34039:SF1">
    <property type="entry name" value="UPF0102 PROTEIN YRAN"/>
    <property type="match status" value="1"/>
</dbReference>
<sequence length="121" mass="13467">MPAPSSSRRRSAEKAGRLAETLAALFLVAKGYRLLAQRFVARGGEIDLVTRKAGTLVFVEVKLRRTLEEARLAVTPRNAARIRAAADAYLARKALRTDLPLRYDIVAVSPRGIRHIRDAFR</sequence>
<name>A0ABV7MAF8_9PROT</name>
<comment type="similarity">
    <text evidence="1 2">Belongs to the UPF0102 family.</text>
</comment>
<comment type="caution">
    <text evidence="3">The sequence shown here is derived from an EMBL/GenBank/DDBJ whole genome shotgun (WGS) entry which is preliminary data.</text>
</comment>
<dbReference type="Pfam" id="PF02021">
    <property type="entry name" value="UPF0102"/>
    <property type="match status" value="1"/>
</dbReference>
<dbReference type="NCBIfam" id="NF009151">
    <property type="entry name" value="PRK12497.1-5"/>
    <property type="match status" value="1"/>
</dbReference>
<dbReference type="Proteomes" id="UP001595607">
    <property type="component" value="Unassembled WGS sequence"/>
</dbReference>
<evidence type="ECO:0000313" key="3">
    <source>
        <dbReference type="EMBL" id="MFC3302401.1"/>
    </source>
</evidence>
<dbReference type="InterPro" id="IPR011335">
    <property type="entry name" value="Restrct_endonuc-II-like"/>
</dbReference>
<dbReference type="InterPro" id="IPR011856">
    <property type="entry name" value="tRNA_endonuc-like_dom_sf"/>
</dbReference>
<reference evidence="4" key="1">
    <citation type="journal article" date="2019" name="Int. J. Syst. Evol. Microbiol.">
        <title>The Global Catalogue of Microorganisms (GCM) 10K type strain sequencing project: providing services to taxonomists for standard genome sequencing and annotation.</title>
        <authorList>
            <consortium name="The Broad Institute Genomics Platform"/>
            <consortium name="The Broad Institute Genome Sequencing Center for Infectious Disease"/>
            <person name="Wu L."/>
            <person name="Ma J."/>
        </authorList>
    </citation>
    <scope>NUCLEOTIDE SEQUENCE [LARGE SCALE GENOMIC DNA]</scope>
    <source>
        <strain evidence="4">KCTC 22245</strain>
    </source>
</reference>